<gene>
    <name evidence="2" type="ORF">C8F04DRAFT_1297870</name>
</gene>
<proteinExistence type="predicted"/>
<keyword evidence="3" id="KW-1185">Reference proteome</keyword>
<reference evidence="2" key="1">
    <citation type="submission" date="2023-03" db="EMBL/GenBank/DDBJ databases">
        <title>Massive genome expansion in bonnet fungi (Mycena s.s.) driven by repeated elements and novel gene families across ecological guilds.</title>
        <authorList>
            <consortium name="Lawrence Berkeley National Laboratory"/>
            <person name="Harder C.B."/>
            <person name="Miyauchi S."/>
            <person name="Viragh M."/>
            <person name="Kuo A."/>
            <person name="Thoen E."/>
            <person name="Andreopoulos B."/>
            <person name="Lu D."/>
            <person name="Skrede I."/>
            <person name="Drula E."/>
            <person name="Henrissat B."/>
            <person name="Morin E."/>
            <person name="Kohler A."/>
            <person name="Barry K."/>
            <person name="LaButti K."/>
            <person name="Morin E."/>
            <person name="Salamov A."/>
            <person name="Lipzen A."/>
            <person name="Mereny Z."/>
            <person name="Hegedus B."/>
            <person name="Baldrian P."/>
            <person name="Stursova M."/>
            <person name="Weitz H."/>
            <person name="Taylor A."/>
            <person name="Grigoriev I.V."/>
            <person name="Nagy L.G."/>
            <person name="Martin F."/>
            <person name="Kauserud H."/>
        </authorList>
    </citation>
    <scope>NUCLEOTIDE SEQUENCE</scope>
    <source>
        <strain evidence="2">CBHHK200</strain>
    </source>
</reference>
<evidence type="ECO:0000256" key="1">
    <source>
        <dbReference type="SAM" id="MobiDB-lite"/>
    </source>
</evidence>
<dbReference type="Proteomes" id="UP001218188">
    <property type="component" value="Unassembled WGS sequence"/>
</dbReference>
<feature type="region of interest" description="Disordered" evidence="1">
    <location>
        <begin position="1"/>
        <end position="74"/>
    </location>
</feature>
<feature type="compositionally biased region" description="Polar residues" evidence="1">
    <location>
        <begin position="35"/>
        <end position="48"/>
    </location>
</feature>
<organism evidence="2 3">
    <name type="scientific">Mycena alexandri</name>
    <dbReference type="NCBI Taxonomy" id="1745969"/>
    <lineage>
        <taxon>Eukaryota</taxon>
        <taxon>Fungi</taxon>
        <taxon>Dikarya</taxon>
        <taxon>Basidiomycota</taxon>
        <taxon>Agaricomycotina</taxon>
        <taxon>Agaricomycetes</taxon>
        <taxon>Agaricomycetidae</taxon>
        <taxon>Agaricales</taxon>
        <taxon>Marasmiineae</taxon>
        <taxon>Mycenaceae</taxon>
        <taxon>Mycena</taxon>
    </lineage>
</organism>
<comment type="caution">
    <text evidence="2">The sequence shown here is derived from an EMBL/GenBank/DDBJ whole genome shotgun (WGS) entry which is preliminary data.</text>
</comment>
<evidence type="ECO:0000313" key="3">
    <source>
        <dbReference type="Proteomes" id="UP001218188"/>
    </source>
</evidence>
<feature type="compositionally biased region" description="Basic and acidic residues" evidence="1">
    <location>
        <begin position="1"/>
        <end position="12"/>
    </location>
</feature>
<dbReference type="AlphaFoldDB" id="A0AAD6SIV1"/>
<protein>
    <submittedName>
        <fullName evidence="2">Uncharacterized protein</fullName>
    </submittedName>
</protein>
<feature type="region of interest" description="Disordered" evidence="1">
    <location>
        <begin position="329"/>
        <end position="348"/>
    </location>
</feature>
<name>A0AAD6SIV1_9AGAR</name>
<sequence>MSSPPPDEHENARSLSVPNFPPAHPRRVQDLLGPASSSGPLMQFSQNMVPPGEYYSNADPQDTQDHFNPDTQFSFNPGSRLGLPVWPIEAPQYYRYAGDFPDGTSATQATTTFLRNLLDESQSLIDSYDIPSSPSQVLGTFSNAQFSSPPTGMAFDLSAVEVTPNHLYLHSPRARHPVGSTSSANSSINLVPAFNSPDSAVGIDPFAVLPPRGSIADIRRRQTPAPGAALDSVNVGLPFYENTARRNFFVTNVPVAASPSVADLIRALRGTPDAVAGVLNDICTSLDVVEFRMAWSTDMIEVHDEAYSAAASGYREHVRNALPRAIEHTNSRTRPSTPAVAAPSRTNTPAPPASIFRTGLSNMLKKSTALDQHFLLDGFRLAALITPKFGAAYLQIRQAIIIENVYFQGVHLIPHLVSADVAAWAGLRPNTYSNNLTFAEKARATLLLLRARKRRFLHSPHQDGRSQDQREKDRKLDAFLTVCFAQDVLPADWDRAHGSFENLTIGGATVRDVSGKLEDYKHFNGDYYKKGRFTMCVGSEDED</sequence>
<evidence type="ECO:0000313" key="2">
    <source>
        <dbReference type="EMBL" id="KAJ7026247.1"/>
    </source>
</evidence>
<dbReference type="EMBL" id="JARJCM010000141">
    <property type="protein sequence ID" value="KAJ7026247.1"/>
    <property type="molecule type" value="Genomic_DNA"/>
</dbReference>
<accession>A0AAD6SIV1</accession>